<feature type="domain" description="FIST C-domain" evidence="2">
    <location>
        <begin position="239"/>
        <end position="382"/>
    </location>
</feature>
<dbReference type="GO" id="GO:0032436">
    <property type="term" value="P:positive regulation of proteasomal ubiquitin-dependent protein catabolic process"/>
    <property type="evidence" value="ECO:0007669"/>
    <property type="project" value="TreeGrafter"/>
</dbReference>
<dbReference type="Proteomes" id="UP000762676">
    <property type="component" value="Unassembled WGS sequence"/>
</dbReference>
<evidence type="ECO:0000313" key="3">
    <source>
        <dbReference type="EMBL" id="GFS04814.1"/>
    </source>
</evidence>
<gene>
    <name evidence="3" type="ORF">ElyMa_002921000</name>
</gene>
<dbReference type="SUPFAM" id="SSF81383">
    <property type="entry name" value="F-box domain"/>
    <property type="match status" value="1"/>
</dbReference>
<dbReference type="InterPro" id="IPR001810">
    <property type="entry name" value="F-box_dom"/>
</dbReference>
<dbReference type="SMART" id="SM01204">
    <property type="entry name" value="FIST_C"/>
    <property type="match status" value="1"/>
</dbReference>
<reference evidence="3 4" key="1">
    <citation type="journal article" date="2021" name="Elife">
        <title>Chloroplast acquisition without the gene transfer in kleptoplastic sea slugs, Plakobranchus ocellatus.</title>
        <authorList>
            <person name="Maeda T."/>
            <person name="Takahashi S."/>
            <person name="Yoshida T."/>
            <person name="Shimamura S."/>
            <person name="Takaki Y."/>
            <person name="Nagai Y."/>
            <person name="Toyoda A."/>
            <person name="Suzuki Y."/>
            <person name="Arimoto A."/>
            <person name="Ishii H."/>
            <person name="Satoh N."/>
            <person name="Nishiyama T."/>
            <person name="Hasebe M."/>
            <person name="Maruyama T."/>
            <person name="Minagawa J."/>
            <person name="Obokata J."/>
            <person name="Shigenobu S."/>
        </authorList>
    </citation>
    <scope>NUCLEOTIDE SEQUENCE [LARGE SCALE GENOMIC DNA]</scope>
</reference>
<dbReference type="EMBL" id="BMAT01006038">
    <property type="protein sequence ID" value="GFS04814.1"/>
    <property type="molecule type" value="Genomic_DNA"/>
</dbReference>
<evidence type="ECO:0000256" key="1">
    <source>
        <dbReference type="SAM" id="MobiDB-lite"/>
    </source>
</evidence>
<dbReference type="PANTHER" id="PTHR14939:SF5">
    <property type="entry name" value="F-BOX ONLY PROTEIN 22"/>
    <property type="match status" value="1"/>
</dbReference>
<accession>A0AAV4I2S3</accession>
<proteinExistence type="predicted"/>
<dbReference type="InterPro" id="IPR019494">
    <property type="entry name" value="FIST_C"/>
</dbReference>
<name>A0AAV4I2S3_9GAST</name>
<comment type="caution">
    <text evidence="3">The sequence shown here is derived from an EMBL/GenBank/DDBJ whole genome shotgun (WGS) entry which is preliminary data.</text>
</comment>
<dbReference type="InterPro" id="IPR036047">
    <property type="entry name" value="F-box-like_dom_sf"/>
</dbReference>
<organism evidence="3 4">
    <name type="scientific">Elysia marginata</name>
    <dbReference type="NCBI Taxonomy" id="1093978"/>
    <lineage>
        <taxon>Eukaryota</taxon>
        <taxon>Metazoa</taxon>
        <taxon>Spiralia</taxon>
        <taxon>Lophotrochozoa</taxon>
        <taxon>Mollusca</taxon>
        <taxon>Gastropoda</taxon>
        <taxon>Heterobranchia</taxon>
        <taxon>Euthyneura</taxon>
        <taxon>Panpulmonata</taxon>
        <taxon>Sacoglossa</taxon>
        <taxon>Placobranchoidea</taxon>
        <taxon>Plakobranchidae</taxon>
        <taxon>Elysia</taxon>
    </lineage>
</organism>
<protein>
    <submittedName>
        <fullName evidence="3">F-box only protein 22</fullName>
    </submittedName>
</protein>
<dbReference type="AlphaFoldDB" id="A0AAV4I2S3"/>
<evidence type="ECO:0000313" key="4">
    <source>
        <dbReference type="Proteomes" id="UP000762676"/>
    </source>
</evidence>
<evidence type="ECO:0000259" key="2">
    <source>
        <dbReference type="SMART" id="SM01204"/>
    </source>
</evidence>
<dbReference type="Pfam" id="PF12937">
    <property type="entry name" value="F-box-like"/>
    <property type="match status" value="1"/>
</dbReference>
<dbReference type="GO" id="GO:0000209">
    <property type="term" value="P:protein polyubiquitination"/>
    <property type="evidence" value="ECO:0007669"/>
    <property type="project" value="TreeGrafter"/>
</dbReference>
<keyword evidence="4" id="KW-1185">Reference proteome</keyword>
<dbReference type="PANTHER" id="PTHR14939">
    <property type="entry name" value="F-BOX ONLY PROTEIN 22"/>
    <property type="match status" value="1"/>
</dbReference>
<dbReference type="Pfam" id="PF10442">
    <property type="entry name" value="FIST_C"/>
    <property type="match status" value="1"/>
</dbReference>
<feature type="region of interest" description="Disordered" evidence="1">
    <location>
        <begin position="394"/>
        <end position="421"/>
    </location>
</feature>
<sequence>MASHNDEYVASGSKKNMKKSCNTDLCGDVLTNVIVVVEKIFKCLNARQLNNCARVCKVWNYQAKREKESREWMRWNFFSSDHFEAGDFDAQEWWLQVKSFILDGPIEPGFLLMFCSDALCCHLSEVKHKKRKKNKEANSDMLGLLEPILPPQCSFQIVMSDGVVGTDSKMKTEELEEYELALSLIMFGKDTLNQPAFDLEIMPFTFSYDQCRHLNKFWSDGSNVPPSFMQNMLLKKVKMVNLFSYITGIDQEVGYSFFRMLQCPLVAGGYVNSKVQRDDAGKVSSSNGKSILAGFALCGKNVEVASVLIKSGVDTEEEVDQVVKSLKDHNLNLNHSFGLMYACVGRGANVYECRNVESSVFRRHFPRTPLLGFFGNGEIGCNYPTLALPFSANKDEQDGSEISGDGQEQPRTQRKTLRSSSVNKVVEASDLKHPPKLLHAYTTVLCLVSITAL</sequence>